<dbReference type="InterPro" id="IPR029016">
    <property type="entry name" value="GAF-like_dom_sf"/>
</dbReference>
<dbReference type="Proteomes" id="UP001595957">
    <property type="component" value="Unassembled WGS sequence"/>
</dbReference>
<protein>
    <submittedName>
        <fullName evidence="3">IclR family transcriptional regulator C-terminal domain-containing protein</fullName>
    </submittedName>
</protein>
<comment type="caution">
    <text evidence="3">The sequence shown here is derived from an EMBL/GenBank/DDBJ whole genome shotgun (WGS) entry which is preliminary data.</text>
</comment>
<feature type="region of interest" description="Disordered" evidence="1">
    <location>
        <begin position="122"/>
        <end position="145"/>
    </location>
</feature>
<keyword evidence="4" id="KW-1185">Reference proteome</keyword>
<evidence type="ECO:0000313" key="4">
    <source>
        <dbReference type="Proteomes" id="UP001595957"/>
    </source>
</evidence>
<dbReference type="RefSeq" id="WP_380806710.1">
    <property type="nucleotide sequence ID" value="NZ_JBHSFZ010000063.1"/>
</dbReference>
<dbReference type="PROSITE" id="PS51078">
    <property type="entry name" value="ICLR_ED"/>
    <property type="match status" value="1"/>
</dbReference>
<accession>A0ABV9F516</accession>
<evidence type="ECO:0000259" key="2">
    <source>
        <dbReference type="PROSITE" id="PS51078"/>
    </source>
</evidence>
<evidence type="ECO:0000313" key="3">
    <source>
        <dbReference type="EMBL" id="MFC4595910.1"/>
    </source>
</evidence>
<reference evidence="4" key="1">
    <citation type="journal article" date="2019" name="Int. J. Syst. Evol. Microbiol.">
        <title>The Global Catalogue of Microorganisms (GCM) 10K type strain sequencing project: providing services to taxonomists for standard genome sequencing and annotation.</title>
        <authorList>
            <consortium name="The Broad Institute Genomics Platform"/>
            <consortium name="The Broad Institute Genome Sequencing Center for Infectious Disease"/>
            <person name="Wu L."/>
            <person name="Ma J."/>
        </authorList>
    </citation>
    <scope>NUCLEOTIDE SEQUENCE [LARGE SCALE GENOMIC DNA]</scope>
    <source>
        <strain evidence="4">NBRC 103632</strain>
    </source>
</reference>
<dbReference type="EMBL" id="JBHSFZ010000063">
    <property type="protein sequence ID" value="MFC4595910.1"/>
    <property type="molecule type" value="Genomic_DNA"/>
</dbReference>
<dbReference type="Pfam" id="PF01614">
    <property type="entry name" value="IclR_C"/>
    <property type="match status" value="1"/>
</dbReference>
<proteinExistence type="predicted"/>
<sequence length="145" mass="15068">MEIILTHVGDRPPLGIHSAGIAILATLSDDEIAQAIDHNAAEIAGRFPAYVPELILEHVQATRKAGYAFNATNKVSHGIAVTIIGMGGRCVGALSIGAIPNRMQPDRVPDLAKLEAADRGAAGKSTGGTIAAHQHATLSAPKRRL</sequence>
<name>A0ABV9F516_9SPHN</name>
<organism evidence="3 4">
    <name type="scientific">Sphingobium tyrosinilyticum</name>
    <dbReference type="NCBI Taxonomy" id="2715436"/>
    <lineage>
        <taxon>Bacteria</taxon>
        <taxon>Pseudomonadati</taxon>
        <taxon>Pseudomonadota</taxon>
        <taxon>Alphaproteobacteria</taxon>
        <taxon>Sphingomonadales</taxon>
        <taxon>Sphingomonadaceae</taxon>
        <taxon>Sphingobium</taxon>
    </lineage>
</organism>
<evidence type="ECO:0000256" key="1">
    <source>
        <dbReference type="SAM" id="MobiDB-lite"/>
    </source>
</evidence>
<dbReference type="SUPFAM" id="SSF55781">
    <property type="entry name" value="GAF domain-like"/>
    <property type="match status" value="1"/>
</dbReference>
<dbReference type="InterPro" id="IPR014757">
    <property type="entry name" value="Tscrpt_reg_IclR_C"/>
</dbReference>
<feature type="domain" description="IclR-ED" evidence="2">
    <location>
        <begin position="1"/>
        <end position="128"/>
    </location>
</feature>
<dbReference type="Gene3D" id="3.30.450.40">
    <property type="match status" value="1"/>
</dbReference>
<gene>
    <name evidence="3" type="ORF">ACFO3E_17270</name>
</gene>